<gene>
    <name evidence="1" type="ORF">GJ688_02095</name>
</gene>
<proteinExistence type="predicted"/>
<reference evidence="1 2" key="1">
    <citation type="submission" date="2019-11" db="EMBL/GenBank/DDBJ databases">
        <title>Whole-genome sequence of a the green, strictly anaerobic photosynthetic bacterium Heliobacillus mobilis DSM 6151.</title>
        <authorList>
            <person name="Kyndt J.A."/>
            <person name="Meyer T.E."/>
        </authorList>
    </citation>
    <scope>NUCLEOTIDE SEQUENCE [LARGE SCALE GENOMIC DNA]</scope>
    <source>
        <strain evidence="1 2">DSM 6151</strain>
    </source>
</reference>
<comment type="caution">
    <text evidence="1">The sequence shown here is derived from an EMBL/GenBank/DDBJ whole genome shotgun (WGS) entry which is preliminary data.</text>
</comment>
<dbReference type="OrthoDB" id="9980794at2"/>
<sequence>MQTKTLENGQVLQCVVIGGAEIWTPVPPDESQIPQMAEQPTENTRIADLELALADQTAKNETIQARLTDLELSFADLVTKGGV</sequence>
<keyword evidence="2" id="KW-1185">Reference proteome</keyword>
<name>A0A6I3SG51_HELMO</name>
<accession>A0A6I3SG51</accession>
<dbReference type="AlphaFoldDB" id="A0A6I3SG51"/>
<evidence type="ECO:0000313" key="1">
    <source>
        <dbReference type="EMBL" id="MTV47774.1"/>
    </source>
</evidence>
<organism evidence="1 2">
    <name type="scientific">Heliobacterium mobile</name>
    <name type="common">Heliobacillus mobilis</name>
    <dbReference type="NCBI Taxonomy" id="28064"/>
    <lineage>
        <taxon>Bacteria</taxon>
        <taxon>Bacillati</taxon>
        <taxon>Bacillota</taxon>
        <taxon>Clostridia</taxon>
        <taxon>Eubacteriales</taxon>
        <taxon>Heliobacteriaceae</taxon>
        <taxon>Heliobacterium</taxon>
    </lineage>
</organism>
<dbReference type="RefSeq" id="WP_155474847.1">
    <property type="nucleotide sequence ID" value="NZ_WNKU01000001.1"/>
</dbReference>
<evidence type="ECO:0000313" key="2">
    <source>
        <dbReference type="Proteomes" id="UP000430670"/>
    </source>
</evidence>
<dbReference type="Proteomes" id="UP000430670">
    <property type="component" value="Unassembled WGS sequence"/>
</dbReference>
<dbReference type="EMBL" id="WNKU01000001">
    <property type="protein sequence ID" value="MTV47774.1"/>
    <property type="molecule type" value="Genomic_DNA"/>
</dbReference>
<protein>
    <submittedName>
        <fullName evidence="1">Uncharacterized protein</fullName>
    </submittedName>
</protein>